<evidence type="ECO:0000313" key="2">
    <source>
        <dbReference type="Proteomes" id="UP000016543"/>
    </source>
</evidence>
<organism evidence="1 2">
    <name type="scientific">Idiomarina baltica OS145</name>
    <dbReference type="NCBI Taxonomy" id="314276"/>
    <lineage>
        <taxon>Bacteria</taxon>
        <taxon>Pseudomonadati</taxon>
        <taxon>Pseudomonadota</taxon>
        <taxon>Gammaproteobacteria</taxon>
        <taxon>Alteromonadales</taxon>
        <taxon>Idiomarinaceae</taxon>
        <taxon>Idiomarina</taxon>
    </lineage>
</organism>
<reference evidence="1 2" key="1">
    <citation type="submission" date="2006-01" db="EMBL/GenBank/DDBJ databases">
        <authorList>
            <person name="Brettar I."/>
            <person name="Hofle M."/>
            <person name="Ferriera S."/>
            <person name="Johnson J."/>
            <person name="Kravitz S."/>
            <person name="Halpern A."/>
            <person name="Remington K."/>
            <person name="Beeson K."/>
            <person name="Tran B."/>
            <person name="Rogers Y.-H."/>
            <person name="Friedman R."/>
            <person name="Venter J.C."/>
        </authorList>
    </citation>
    <scope>NUCLEOTIDE SEQUENCE [LARGE SCALE GENOMIC DNA]</scope>
    <source>
        <strain evidence="1 2">OS145</strain>
    </source>
</reference>
<accession>A0ABM9WLV4</accession>
<dbReference type="Proteomes" id="UP000016543">
    <property type="component" value="Unassembled WGS sequence"/>
</dbReference>
<dbReference type="RefSeq" id="WP_006954986.1">
    <property type="nucleotide sequence ID" value="NZ_CH672404.1"/>
</dbReference>
<keyword evidence="2" id="KW-1185">Reference proteome</keyword>
<sequence length="84" mass="9380">MQTYEFSLTFSLAGVDDPKRVVQHLYHTTCHDALICIIDEEHIEVCFEREAPSLSLAQEHAISDVVDSVSYASFIGAGTKRKHA</sequence>
<comment type="caution">
    <text evidence="1">The sequence shown here is derived from an EMBL/GenBank/DDBJ whole genome shotgun (WGS) entry which is preliminary data.</text>
</comment>
<dbReference type="EMBL" id="AAMX01000010">
    <property type="protein sequence ID" value="EAQ31916.1"/>
    <property type="molecule type" value="Genomic_DNA"/>
</dbReference>
<gene>
    <name evidence="1" type="ORF">OS145_11516</name>
</gene>
<name>A0ABM9WLV4_9GAMM</name>
<evidence type="ECO:0000313" key="1">
    <source>
        <dbReference type="EMBL" id="EAQ31916.1"/>
    </source>
</evidence>
<proteinExistence type="predicted"/>
<protein>
    <submittedName>
        <fullName evidence="1">Uncharacterized protein</fullName>
    </submittedName>
</protein>